<dbReference type="PANTHER" id="PTHR10606:SF39">
    <property type="entry name" value="6-PHOSPHOFRUCTO-2-KINASE_FRUCTOSE-2,6-BISPHOSPHATASE YLR345W-RELATED"/>
    <property type="match status" value="1"/>
</dbReference>
<evidence type="ECO:0000256" key="1">
    <source>
        <dbReference type="ARBA" id="ARBA00022741"/>
    </source>
</evidence>
<evidence type="ECO:0000313" key="4">
    <source>
        <dbReference type="EMBL" id="CAG8433501.1"/>
    </source>
</evidence>
<gene>
    <name evidence="4" type="ORF">AGERDE_LOCUS154</name>
</gene>
<sequence>MAASLYKTDSGRMFHAGTIAIITVGLPARGKTHVSRSLCRYLRWLGVQTKVFSVGNYRRHVMGTPKRLPRDFFSPGNQDTAEQRNIIANACLQGMIEWFKKGGQVGIYDASNTTERRRREIHETLIKHDVHPVFIESICEKPEIIESNIRSVKISSPDYLGWDPEEAVKDYWERINNHMPYYETINDPSLDFVKLVNVGEQIIVNNVNGYLQSGECLNEEASQKTDAGLSPCGREYAERLKNFILNLREREKQERREQGWGDEEERQLIVWSSARQQCLQTAQPFAEAGFTVSPRTLMGEINLGEADGLSNEELKEKFPKEYARQQQNPYHHRYPRAESYHDLAVRLEAVILELEREKNDVLIIAHETVLRCLYAYLFDRPEEEIPTLAIPRDDLIEVIPSAYGCKEKRVKIFENSELNLNSNIFNIQAQPQQQYEGTPENNEQVLIPRQNGDKSKRCENNIDSTTITNEKVPLGVSMLNGQKRLNEDKKHQQTDVLYASGNNNEERQTPNYIEKKKTNMISNSSSNDGGCCGFINVQIEKMCANTGDLKGGGGE</sequence>
<dbReference type="Gene3D" id="3.40.50.1240">
    <property type="entry name" value="Phosphoglycerate mutase-like"/>
    <property type="match status" value="1"/>
</dbReference>
<protein>
    <submittedName>
        <fullName evidence="4">6720_t:CDS:1</fullName>
    </submittedName>
</protein>
<evidence type="ECO:0000259" key="3">
    <source>
        <dbReference type="Pfam" id="PF01591"/>
    </source>
</evidence>
<dbReference type="GO" id="GO:0005524">
    <property type="term" value="F:ATP binding"/>
    <property type="evidence" value="ECO:0007669"/>
    <property type="project" value="UniProtKB-KW"/>
</dbReference>
<dbReference type="InterPro" id="IPR003094">
    <property type="entry name" value="6Pfruct_kin"/>
</dbReference>
<dbReference type="SUPFAM" id="SSF53254">
    <property type="entry name" value="Phosphoglycerate mutase-like"/>
    <property type="match status" value="1"/>
</dbReference>
<keyword evidence="2" id="KW-0067">ATP-binding</keyword>
<dbReference type="Pfam" id="PF00300">
    <property type="entry name" value="His_Phos_1"/>
    <property type="match status" value="1"/>
</dbReference>
<dbReference type="PRINTS" id="PR00991">
    <property type="entry name" value="6PFRUCTKNASE"/>
</dbReference>
<keyword evidence="1" id="KW-0547">Nucleotide-binding</keyword>
<dbReference type="Proteomes" id="UP000789831">
    <property type="component" value="Unassembled WGS sequence"/>
</dbReference>
<dbReference type="PANTHER" id="PTHR10606">
    <property type="entry name" value="6-PHOSPHOFRUCTO-2-KINASE/FRUCTOSE-2,6-BISPHOSPHATASE"/>
    <property type="match status" value="1"/>
</dbReference>
<dbReference type="GO" id="GO:0006000">
    <property type="term" value="P:fructose metabolic process"/>
    <property type="evidence" value="ECO:0007669"/>
    <property type="project" value="InterPro"/>
</dbReference>
<dbReference type="OrthoDB" id="267323at2759"/>
<dbReference type="InterPro" id="IPR027417">
    <property type="entry name" value="P-loop_NTPase"/>
</dbReference>
<proteinExistence type="predicted"/>
<name>A0A9N8UWH1_9GLOM</name>
<organism evidence="4 5">
    <name type="scientific">Ambispora gerdemannii</name>
    <dbReference type="NCBI Taxonomy" id="144530"/>
    <lineage>
        <taxon>Eukaryota</taxon>
        <taxon>Fungi</taxon>
        <taxon>Fungi incertae sedis</taxon>
        <taxon>Mucoromycota</taxon>
        <taxon>Glomeromycotina</taxon>
        <taxon>Glomeromycetes</taxon>
        <taxon>Archaeosporales</taxon>
        <taxon>Ambisporaceae</taxon>
        <taxon>Ambispora</taxon>
    </lineage>
</organism>
<dbReference type="FunFam" id="3.40.50.300:FF:000644">
    <property type="entry name" value="GpmB, Fructose-2,6-bisphosphatase"/>
    <property type="match status" value="1"/>
</dbReference>
<dbReference type="AlphaFoldDB" id="A0A9N8UWH1"/>
<dbReference type="CDD" id="cd07067">
    <property type="entry name" value="HP_PGM_like"/>
    <property type="match status" value="1"/>
</dbReference>
<dbReference type="InterPro" id="IPR013079">
    <property type="entry name" value="6Phosfructo_kin"/>
</dbReference>
<reference evidence="4" key="1">
    <citation type="submission" date="2021-06" db="EMBL/GenBank/DDBJ databases">
        <authorList>
            <person name="Kallberg Y."/>
            <person name="Tangrot J."/>
            <person name="Rosling A."/>
        </authorList>
    </citation>
    <scope>NUCLEOTIDE SEQUENCE</scope>
    <source>
        <strain evidence="4">MT106</strain>
    </source>
</reference>
<evidence type="ECO:0000313" key="5">
    <source>
        <dbReference type="Proteomes" id="UP000789831"/>
    </source>
</evidence>
<comment type="caution">
    <text evidence="4">The sequence shown here is derived from an EMBL/GenBank/DDBJ whole genome shotgun (WGS) entry which is preliminary data.</text>
</comment>
<dbReference type="InterPro" id="IPR029033">
    <property type="entry name" value="His_PPase_superfam"/>
</dbReference>
<dbReference type="Pfam" id="PF01591">
    <property type="entry name" value="6PF2K"/>
    <property type="match status" value="1"/>
</dbReference>
<keyword evidence="5" id="KW-1185">Reference proteome</keyword>
<dbReference type="GO" id="GO:0003873">
    <property type="term" value="F:6-phosphofructo-2-kinase activity"/>
    <property type="evidence" value="ECO:0007669"/>
    <property type="project" value="InterPro"/>
</dbReference>
<dbReference type="GO" id="GO:0006003">
    <property type="term" value="P:fructose 2,6-bisphosphate metabolic process"/>
    <property type="evidence" value="ECO:0007669"/>
    <property type="project" value="InterPro"/>
</dbReference>
<accession>A0A9N8UWH1</accession>
<dbReference type="GO" id="GO:0004331">
    <property type="term" value="F:fructose-2,6-bisphosphate 2-phosphatase activity"/>
    <property type="evidence" value="ECO:0007669"/>
    <property type="project" value="TreeGrafter"/>
</dbReference>
<feature type="domain" description="6-phosphofructo-2-kinase" evidence="3">
    <location>
        <begin position="8"/>
        <end position="213"/>
    </location>
</feature>
<dbReference type="Gene3D" id="3.40.50.300">
    <property type="entry name" value="P-loop containing nucleotide triphosphate hydrolases"/>
    <property type="match status" value="1"/>
</dbReference>
<dbReference type="EMBL" id="CAJVPL010000007">
    <property type="protein sequence ID" value="CAG8433501.1"/>
    <property type="molecule type" value="Genomic_DNA"/>
</dbReference>
<dbReference type="InterPro" id="IPR013078">
    <property type="entry name" value="His_Pase_superF_clade-1"/>
</dbReference>
<dbReference type="GO" id="GO:0005829">
    <property type="term" value="C:cytosol"/>
    <property type="evidence" value="ECO:0007669"/>
    <property type="project" value="TreeGrafter"/>
</dbReference>
<dbReference type="SUPFAM" id="SSF52540">
    <property type="entry name" value="P-loop containing nucleoside triphosphate hydrolases"/>
    <property type="match status" value="1"/>
</dbReference>
<evidence type="ECO:0000256" key="2">
    <source>
        <dbReference type="ARBA" id="ARBA00022840"/>
    </source>
</evidence>